<evidence type="ECO:0000313" key="4">
    <source>
        <dbReference type="Proteomes" id="UP000737113"/>
    </source>
</evidence>
<keyword evidence="1" id="KW-0472">Membrane</keyword>
<organism evidence="3 4">
    <name type="scientific">Shewanella salipaludis</name>
    <dbReference type="NCBI Taxonomy" id="2723052"/>
    <lineage>
        <taxon>Bacteria</taxon>
        <taxon>Pseudomonadati</taxon>
        <taxon>Pseudomonadota</taxon>
        <taxon>Gammaproteobacteria</taxon>
        <taxon>Alteromonadales</taxon>
        <taxon>Shewanellaceae</taxon>
        <taxon>Shewanella</taxon>
    </lineage>
</organism>
<reference evidence="3" key="1">
    <citation type="submission" date="2020-04" db="EMBL/GenBank/DDBJ databases">
        <title>Description of Shewanella salipaludis sp. nov., isolated from a salt marsh.</title>
        <authorList>
            <person name="Park S."/>
            <person name="Yoon J.-H."/>
        </authorList>
    </citation>
    <scope>NUCLEOTIDE SEQUENCE</scope>
    <source>
        <strain evidence="3">SHSM-M6</strain>
    </source>
</reference>
<sequence length="319" mass="35075">MQPVTSTGGLSAPLFEPHGQQHRITWPLAMPLVVFACFLIGQMLAVVPMVELGLIDRDSFETYPNILYTLGATFSASLCLVLLWVKFFERRSLASIGLSCVPGTPKKLLHGYLTGIGMATFIVGAIYLAGGYRLEQPTLTQAMSLLPVLLLLLTFSVQSFTEEIIFRGYLFSRFTERYGLWTGIAVNAILFTLIHLPGFDFDSRSLLTLVLFAFMTLVFSVYLSLKVIETGSIWFSCAWHAGWNWLFICGFGLPTTGIALDIRPLVLDLGLDSQASTWLTGGIGGPEDSVITSILLTLMCLLGIYRCLNKTRRAAVAGH</sequence>
<accession>A0A972FSL3</accession>
<keyword evidence="3" id="KW-0645">Protease</keyword>
<dbReference type="PANTHER" id="PTHR39430">
    <property type="entry name" value="MEMBRANE-ASSOCIATED PROTEASE-RELATED"/>
    <property type="match status" value="1"/>
</dbReference>
<feature type="transmembrane region" description="Helical" evidence="1">
    <location>
        <begin position="66"/>
        <end position="88"/>
    </location>
</feature>
<dbReference type="PANTHER" id="PTHR39430:SF1">
    <property type="entry name" value="PROTEASE"/>
    <property type="match status" value="1"/>
</dbReference>
<dbReference type="RefSeq" id="WP_169563622.1">
    <property type="nucleotide sequence ID" value="NZ_JAAXYH010000003.1"/>
</dbReference>
<comment type="caution">
    <text evidence="3">The sequence shown here is derived from an EMBL/GenBank/DDBJ whole genome shotgun (WGS) entry which is preliminary data.</text>
</comment>
<dbReference type="GO" id="GO:0004175">
    <property type="term" value="F:endopeptidase activity"/>
    <property type="evidence" value="ECO:0007669"/>
    <property type="project" value="UniProtKB-ARBA"/>
</dbReference>
<keyword evidence="4" id="KW-1185">Reference proteome</keyword>
<dbReference type="GO" id="GO:0080120">
    <property type="term" value="P:CAAX-box protein maturation"/>
    <property type="evidence" value="ECO:0007669"/>
    <property type="project" value="UniProtKB-ARBA"/>
</dbReference>
<feature type="domain" description="CAAX prenyl protease 2/Lysostaphin resistance protein A-like" evidence="2">
    <location>
        <begin position="146"/>
        <end position="246"/>
    </location>
</feature>
<dbReference type="InterPro" id="IPR003675">
    <property type="entry name" value="Rce1/LyrA-like_dom"/>
</dbReference>
<feature type="transmembrane region" description="Helical" evidence="1">
    <location>
        <begin position="237"/>
        <end position="260"/>
    </location>
</feature>
<feature type="transmembrane region" description="Helical" evidence="1">
    <location>
        <begin position="290"/>
        <end position="308"/>
    </location>
</feature>
<dbReference type="Proteomes" id="UP000737113">
    <property type="component" value="Unassembled WGS sequence"/>
</dbReference>
<keyword evidence="1" id="KW-0812">Transmembrane</keyword>
<proteinExistence type="predicted"/>
<keyword evidence="1" id="KW-1133">Transmembrane helix</keyword>
<feature type="transmembrane region" description="Helical" evidence="1">
    <location>
        <begin position="109"/>
        <end position="132"/>
    </location>
</feature>
<evidence type="ECO:0000313" key="3">
    <source>
        <dbReference type="EMBL" id="NMH64961.1"/>
    </source>
</evidence>
<protein>
    <submittedName>
        <fullName evidence="3">CPBP family intramembrane metalloprotease</fullName>
    </submittedName>
</protein>
<feature type="transmembrane region" description="Helical" evidence="1">
    <location>
        <begin position="24"/>
        <end position="46"/>
    </location>
</feature>
<evidence type="ECO:0000256" key="1">
    <source>
        <dbReference type="SAM" id="Phobius"/>
    </source>
</evidence>
<keyword evidence="3" id="KW-0482">Metalloprotease</keyword>
<dbReference type="Pfam" id="PF02517">
    <property type="entry name" value="Rce1-like"/>
    <property type="match status" value="1"/>
</dbReference>
<keyword evidence="3" id="KW-0378">Hydrolase</keyword>
<feature type="transmembrane region" description="Helical" evidence="1">
    <location>
        <begin position="178"/>
        <end position="199"/>
    </location>
</feature>
<name>A0A972FSL3_9GAMM</name>
<gene>
    <name evidence="3" type="ORF">HC757_07215</name>
</gene>
<dbReference type="GO" id="GO:0008237">
    <property type="term" value="F:metallopeptidase activity"/>
    <property type="evidence" value="ECO:0007669"/>
    <property type="project" value="UniProtKB-KW"/>
</dbReference>
<evidence type="ECO:0000259" key="2">
    <source>
        <dbReference type="Pfam" id="PF02517"/>
    </source>
</evidence>
<dbReference type="EMBL" id="JAAXYH010000003">
    <property type="protein sequence ID" value="NMH64961.1"/>
    <property type="molecule type" value="Genomic_DNA"/>
</dbReference>
<feature type="transmembrane region" description="Helical" evidence="1">
    <location>
        <begin position="138"/>
        <end position="157"/>
    </location>
</feature>
<dbReference type="AlphaFoldDB" id="A0A972FSL3"/>
<feature type="transmembrane region" description="Helical" evidence="1">
    <location>
        <begin position="205"/>
        <end position="225"/>
    </location>
</feature>